<sequence length="289" mass="33083">MIFLPFTLTKENIFTEDSHPELLKIVHSCDQPGWKLNAHSHTRQAEILYIAGGEGIYTADNMPYHVHEGDIVIFNSDVIHSVESDVAAPLDVWSVTIQNFQLQGLPPNHLLPDRACPVLSSGSRRAVFASLYEEICWQRQREQAEYAQICHMLSVSLLLLCYQLSKEPQNPAAPQTLELASRVLSYLDEHFREPITMETLAAHFHISASHISHEVNSAFHVSPINYLIDRRIRHAQWELASTDHSLKDVALHAGYENPSHFSQLFFRRTGLKPLEFRRTYTEQDKNPRP</sequence>
<accession>A0AAE3JG18</accession>
<dbReference type="Gene3D" id="2.60.120.10">
    <property type="entry name" value="Jelly Rolls"/>
    <property type="match status" value="1"/>
</dbReference>
<dbReference type="SUPFAM" id="SSF51215">
    <property type="entry name" value="Regulatory protein AraC"/>
    <property type="match status" value="1"/>
</dbReference>
<keyword evidence="3" id="KW-0804">Transcription</keyword>
<keyword evidence="2" id="KW-0238">DNA-binding</keyword>
<keyword evidence="6" id="KW-1185">Reference proteome</keyword>
<evidence type="ECO:0000313" key="6">
    <source>
        <dbReference type="Proteomes" id="UP001198182"/>
    </source>
</evidence>
<dbReference type="PROSITE" id="PS01124">
    <property type="entry name" value="HTH_ARAC_FAMILY_2"/>
    <property type="match status" value="1"/>
</dbReference>
<dbReference type="SUPFAM" id="SSF46689">
    <property type="entry name" value="Homeodomain-like"/>
    <property type="match status" value="2"/>
</dbReference>
<evidence type="ECO:0000256" key="2">
    <source>
        <dbReference type="ARBA" id="ARBA00023125"/>
    </source>
</evidence>
<dbReference type="AlphaFoldDB" id="A0AAE3JG18"/>
<dbReference type="Pfam" id="PF02311">
    <property type="entry name" value="AraC_binding"/>
    <property type="match status" value="1"/>
</dbReference>
<dbReference type="Gene3D" id="1.10.10.60">
    <property type="entry name" value="Homeodomain-like"/>
    <property type="match status" value="2"/>
</dbReference>
<keyword evidence="1" id="KW-0805">Transcription regulation</keyword>
<dbReference type="InterPro" id="IPR003313">
    <property type="entry name" value="AraC-bd"/>
</dbReference>
<evidence type="ECO:0000259" key="4">
    <source>
        <dbReference type="PROSITE" id="PS01124"/>
    </source>
</evidence>
<dbReference type="InterPro" id="IPR009057">
    <property type="entry name" value="Homeodomain-like_sf"/>
</dbReference>
<evidence type="ECO:0000256" key="1">
    <source>
        <dbReference type="ARBA" id="ARBA00023015"/>
    </source>
</evidence>
<dbReference type="GO" id="GO:0043565">
    <property type="term" value="F:sequence-specific DNA binding"/>
    <property type="evidence" value="ECO:0007669"/>
    <property type="project" value="InterPro"/>
</dbReference>
<dbReference type="InterPro" id="IPR018060">
    <property type="entry name" value="HTH_AraC"/>
</dbReference>
<dbReference type="GO" id="GO:0003700">
    <property type="term" value="F:DNA-binding transcription factor activity"/>
    <property type="evidence" value="ECO:0007669"/>
    <property type="project" value="InterPro"/>
</dbReference>
<name>A0AAE3JG18_9FIRM</name>
<protein>
    <submittedName>
        <fullName evidence="5">AraC family transcriptional regulator</fullName>
    </submittedName>
</protein>
<dbReference type="PANTHER" id="PTHR43280">
    <property type="entry name" value="ARAC-FAMILY TRANSCRIPTIONAL REGULATOR"/>
    <property type="match status" value="1"/>
</dbReference>
<dbReference type="Proteomes" id="UP001198182">
    <property type="component" value="Unassembled WGS sequence"/>
</dbReference>
<dbReference type="RefSeq" id="WP_308455186.1">
    <property type="nucleotide sequence ID" value="NZ_JAJEQR010000104.1"/>
</dbReference>
<dbReference type="InterPro" id="IPR014710">
    <property type="entry name" value="RmlC-like_jellyroll"/>
</dbReference>
<comment type="caution">
    <text evidence="5">The sequence shown here is derived from an EMBL/GenBank/DDBJ whole genome shotgun (WGS) entry which is preliminary data.</text>
</comment>
<dbReference type="EMBL" id="JAJEQR010000104">
    <property type="protein sequence ID" value="MCC2232809.1"/>
    <property type="molecule type" value="Genomic_DNA"/>
</dbReference>
<feature type="domain" description="HTH araC/xylS-type" evidence="4">
    <location>
        <begin position="181"/>
        <end position="279"/>
    </location>
</feature>
<evidence type="ECO:0000313" key="5">
    <source>
        <dbReference type="EMBL" id="MCC2232809.1"/>
    </source>
</evidence>
<proteinExistence type="predicted"/>
<evidence type="ECO:0000256" key="3">
    <source>
        <dbReference type="ARBA" id="ARBA00023163"/>
    </source>
</evidence>
<dbReference type="InterPro" id="IPR037923">
    <property type="entry name" value="HTH-like"/>
</dbReference>
<organism evidence="5 6">
    <name type="scientific">Hominifimenecus microfluidus</name>
    <dbReference type="NCBI Taxonomy" id="2885348"/>
    <lineage>
        <taxon>Bacteria</taxon>
        <taxon>Bacillati</taxon>
        <taxon>Bacillota</taxon>
        <taxon>Clostridia</taxon>
        <taxon>Lachnospirales</taxon>
        <taxon>Lachnospiraceae</taxon>
        <taxon>Hominifimenecus</taxon>
    </lineage>
</organism>
<reference evidence="5" key="1">
    <citation type="submission" date="2021-10" db="EMBL/GenBank/DDBJ databases">
        <title>Anaerobic single-cell dispensing facilitates the cultivation of human gut bacteria.</title>
        <authorList>
            <person name="Afrizal A."/>
        </authorList>
    </citation>
    <scope>NUCLEOTIDE SEQUENCE</scope>
    <source>
        <strain evidence="5">CLA-AA-H215</strain>
    </source>
</reference>
<gene>
    <name evidence="5" type="ORF">LKD81_17815</name>
</gene>
<dbReference type="PANTHER" id="PTHR43280:SF17">
    <property type="entry name" value="ARAC-TYPE DNA-BINDING DOMAIN-CONTAINING PROTEIN"/>
    <property type="match status" value="1"/>
</dbReference>
<dbReference type="SMART" id="SM00342">
    <property type="entry name" value="HTH_ARAC"/>
    <property type="match status" value="1"/>
</dbReference>
<dbReference type="Pfam" id="PF12833">
    <property type="entry name" value="HTH_18"/>
    <property type="match status" value="1"/>
</dbReference>